<name>A0A841EI24_9ACTN</name>
<dbReference type="Proteomes" id="UP000578077">
    <property type="component" value="Unassembled WGS sequence"/>
</dbReference>
<dbReference type="PANTHER" id="PTHR36978">
    <property type="entry name" value="P-LOOP CONTAINING NUCLEOTIDE TRIPHOSPHATE HYDROLASE"/>
    <property type="match status" value="1"/>
</dbReference>
<dbReference type="InterPro" id="IPR027417">
    <property type="entry name" value="P-loop_NTPase"/>
</dbReference>
<dbReference type="InterPro" id="IPR040632">
    <property type="entry name" value="Sulfotransfer_4"/>
</dbReference>
<reference evidence="1 2" key="1">
    <citation type="submission" date="2020-08" db="EMBL/GenBank/DDBJ databases">
        <title>Sequencing the genomes of 1000 actinobacteria strains.</title>
        <authorList>
            <person name="Klenk H.-P."/>
        </authorList>
    </citation>
    <scope>NUCLEOTIDE SEQUENCE [LARGE SCALE GENOMIC DNA]</scope>
    <source>
        <strain evidence="1 2">DSM 44593</strain>
    </source>
</reference>
<dbReference type="AlphaFoldDB" id="A0A841EI24"/>
<proteinExistence type="predicted"/>
<protein>
    <submittedName>
        <fullName evidence="1">Uncharacterized protein</fullName>
    </submittedName>
</protein>
<comment type="caution">
    <text evidence="1">The sequence shown here is derived from an EMBL/GenBank/DDBJ whole genome shotgun (WGS) entry which is preliminary data.</text>
</comment>
<dbReference type="RefSeq" id="WP_184640016.1">
    <property type="nucleotide sequence ID" value="NZ_BAABKT010000018.1"/>
</dbReference>
<organism evidence="1 2">
    <name type="scientific">Streptomonospora salina</name>
    <dbReference type="NCBI Taxonomy" id="104205"/>
    <lineage>
        <taxon>Bacteria</taxon>
        <taxon>Bacillati</taxon>
        <taxon>Actinomycetota</taxon>
        <taxon>Actinomycetes</taxon>
        <taxon>Streptosporangiales</taxon>
        <taxon>Nocardiopsidaceae</taxon>
        <taxon>Streptomonospora</taxon>
    </lineage>
</organism>
<dbReference type="PANTHER" id="PTHR36978:SF4">
    <property type="entry name" value="P-LOOP CONTAINING NUCLEOSIDE TRIPHOSPHATE HYDROLASE PROTEIN"/>
    <property type="match status" value="1"/>
</dbReference>
<accession>A0A841EI24</accession>
<gene>
    <name evidence="1" type="ORF">HNR25_004858</name>
</gene>
<dbReference type="Pfam" id="PF17784">
    <property type="entry name" value="Sulfotransfer_4"/>
    <property type="match status" value="1"/>
</dbReference>
<evidence type="ECO:0000313" key="1">
    <source>
        <dbReference type="EMBL" id="MBB6001029.1"/>
    </source>
</evidence>
<sequence>MRLLWTSLFGQCDRVPDEGEAVAAFERHRAAVVEAGPAERLLVYELGQGWGPLCAFVGAGEPETPFPHLNDTEAMHGVTADMAAGREVTSPFS</sequence>
<keyword evidence="2" id="KW-1185">Reference proteome</keyword>
<evidence type="ECO:0000313" key="2">
    <source>
        <dbReference type="Proteomes" id="UP000578077"/>
    </source>
</evidence>
<dbReference type="EMBL" id="JACHLY010000002">
    <property type="protein sequence ID" value="MBB6001029.1"/>
    <property type="molecule type" value="Genomic_DNA"/>
</dbReference>
<dbReference type="Gene3D" id="3.40.50.300">
    <property type="entry name" value="P-loop containing nucleotide triphosphate hydrolases"/>
    <property type="match status" value="1"/>
</dbReference>